<dbReference type="SMART" id="SM00530">
    <property type="entry name" value="HTH_XRE"/>
    <property type="match status" value="1"/>
</dbReference>
<keyword evidence="3" id="KW-1185">Reference proteome</keyword>
<name>A0A399J673_9MICC</name>
<dbReference type="InterPro" id="IPR010982">
    <property type="entry name" value="Lambda_DNA-bd_dom_sf"/>
</dbReference>
<dbReference type="Pfam" id="PF13560">
    <property type="entry name" value="HTH_31"/>
    <property type="match status" value="1"/>
</dbReference>
<dbReference type="PROSITE" id="PS50943">
    <property type="entry name" value="HTH_CROC1"/>
    <property type="match status" value="1"/>
</dbReference>
<dbReference type="Proteomes" id="UP000265419">
    <property type="component" value="Unassembled WGS sequence"/>
</dbReference>
<dbReference type="SUPFAM" id="SSF47413">
    <property type="entry name" value="lambda repressor-like DNA-binding domains"/>
    <property type="match status" value="1"/>
</dbReference>
<evidence type="ECO:0000259" key="1">
    <source>
        <dbReference type="PROSITE" id="PS50943"/>
    </source>
</evidence>
<comment type="caution">
    <text evidence="2">The sequence shown here is derived from an EMBL/GenBank/DDBJ whole genome shotgun (WGS) entry which is preliminary data.</text>
</comment>
<dbReference type="GO" id="GO:0003677">
    <property type="term" value="F:DNA binding"/>
    <property type="evidence" value="ECO:0007669"/>
    <property type="project" value="InterPro"/>
</dbReference>
<evidence type="ECO:0000313" key="3">
    <source>
        <dbReference type="Proteomes" id="UP000265419"/>
    </source>
</evidence>
<accession>A0A399J673</accession>
<dbReference type="Gene3D" id="1.10.260.40">
    <property type="entry name" value="lambda repressor-like DNA-binding domains"/>
    <property type="match status" value="1"/>
</dbReference>
<dbReference type="RefSeq" id="WP_119425965.1">
    <property type="nucleotide sequence ID" value="NZ_QQXK01000044.1"/>
</dbReference>
<dbReference type="CDD" id="cd00093">
    <property type="entry name" value="HTH_XRE"/>
    <property type="match status" value="1"/>
</dbReference>
<protein>
    <submittedName>
        <fullName evidence="2">XRE family transcriptional regulator</fullName>
    </submittedName>
</protein>
<organism evidence="2 3">
    <name type="scientific">Galactobacter valiniphilus</name>
    <dbReference type="NCBI Taxonomy" id="2676122"/>
    <lineage>
        <taxon>Bacteria</taxon>
        <taxon>Bacillati</taxon>
        <taxon>Actinomycetota</taxon>
        <taxon>Actinomycetes</taxon>
        <taxon>Micrococcales</taxon>
        <taxon>Micrococcaceae</taxon>
        <taxon>Galactobacter</taxon>
    </lineage>
</organism>
<evidence type="ECO:0000313" key="2">
    <source>
        <dbReference type="EMBL" id="RII40963.1"/>
    </source>
</evidence>
<dbReference type="EMBL" id="QQXK01000044">
    <property type="protein sequence ID" value="RII40963.1"/>
    <property type="molecule type" value="Genomic_DNA"/>
</dbReference>
<gene>
    <name evidence="2" type="ORF">DWB68_15185</name>
</gene>
<proteinExistence type="predicted"/>
<reference evidence="2 3" key="1">
    <citation type="submission" date="2018-07" db="EMBL/GenBank/DDBJ databases">
        <title>Arthrobacter sp. nov., isolated from raw cow's milk with high bacterial count.</title>
        <authorList>
            <person name="Hahne J."/>
            <person name="Isele D."/>
            <person name="Lipski A."/>
        </authorList>
    </citation>
    <scope>NUCLEOTIDE SEQUENCE [LARGE SCALE GENOMIC DNA]</scope>
    <source>
        <strain evidence="2 3">JZ R-35</strain>
    </source>
</reference>
<feature type="domain" description="HTH cro/C1-type" evidence="1">
    <location>
        <begin position="23"/>
        <end position="83"/>
    </location>
</feature>
<dbReference type="InterPro" id="IPR001387">
    <property type="entry name" value="Cro/C1-type_HTH"/>
</dbReference>
<sequence>MTGERAPRPEDWAAYARALGVAMQRRRIDLGLSQEDVAYRAGLSRYTYQKFEKAESRPGTPANPTLKTVLSIAQVLRCELGDLLPPLAPDLSAR</sequence>
<dbReference type="AlphaFoldDB" id="A0A399J673"/>